<proteinExistence type="predicted"/>
<keyword evidence="2" id="KW-1185">Reference proteome</keyword>
<dbReference type="RefSeq" id="WP_141108002.1">
    <property type="nucleotide sequence ID" value="NZ_FOKJ01000023.1"/>
</dbReference>
<gene>
    <name evidence="1" type="ORF">SAMN04244571_01702</name>
</gene>
<dbReference type="EMBL" id="FOKJ01000023">
    <property type="protein sequence ID" value="SFB18723.1"/>
    <property type="molecule type" value="Genomic_DNA"/>
</dbReference>
<dbReference type="Proteomes" id="UP000198861">
    <property type="component" value="Unassembled WGS sequence"/>
</dbReference>
<reference evidence="1 2" key="1">
    <citation type="submission" date="2016-10" db="EMBL/GenBank/DDBJ databases">
        <authorList>
            <person name="Varghese N."/>
            <person name="Submissions S."/>
        </authorList>
    </citation>
    <scope>NUCLEOTIDE SEQUENCE [LARGE SCALE GENOMIC DNA]</scope>
    <source>
        <strain evidence="1 2">DSM 282</strain>
    </source>
</reference>
<sequence>MELKTFISQDISGNVLPMSTCYLYVQGTETLAGGLQDASGGSLTNPWTTNSRGEIKFSAPDGSYDLRIVKGALESKIRVQCNDWDGKIKLSELLNTVDPDKGAGLSGYNEELPYPDFTVGKAVKDMAKVFVARTTKTGNLYIENTPPANIHRFSDRIFLGDAVDNNGSSASPVTSWLGKKDYVAPNGSLQPGLGWIENNATFASYASKGAIGIAGASHTSGFITPGGASIGIVGAAVNDNPSVYMGAYAAYLDAKSYPTAVGSVFGVEIGVANLGDYVDQYSSSNRKTYGILLAAGADENVNGLSGDCTSGINFSNNGARWGVGITFGSGALRAKTYQSATYYSALTLRNSMRIAWEGGAGETFNYLNGYSTAESTATGINLRNSTIELQGATKQIASFNDVSNAVNNWQFSNSADGSALIARAVGASNNIDIDVYPKGTLGRLKLHYSFGSAANPASFSAKKIVEIKDSNGAVYYVPADIAQW</sequence>
<comment type="caution">
    <text evidence="1">The sequence shown here is derived from an EMBL/GenBank/DDBJ whole genome shotgun (WGS) entry which is preliminary data.</text>
</comment>
<protein>
    <submittedName>
        <fullName evidence="1">Uncharacterized protein</fullName>
    </submittedName>
</protein>
<name>A0A1I0Z374_9GAMM</name>
<evidence type="ECO:0000313" key="2">
    <source>
        <dbReference type="Proteomes" id="UP000198861"/>
    </source>
</evidence>
<organism evidence="1 2">
    <name type="scientific">Azotobacter beijerinckii</name>
    <dbReference type="NCBI Taxonomy" id="170623"/>
    <lineage>
        <taxon>Bacteria</taxon>
        <taxon>Pseudomonadati</taxon>
        <taxon>Pseudomonadota</taxon>
        <taxon>Gammaproteobacteria</taxon>
        <taxon>Pseudomonadales</taxon>
        <taxon>Pseudomonadaceae</taxon>
        <taxon>Azotobacter</taxon>
    </lineage>
</organism>
<accession>A0A1I0Z374</accession>
<evidence type="ECO:0000313" key="1">
    <source>
        <dbReference type="EMBL" id="SFB18723.1"/>
    </source>
</evidence>